<feature type="region of interest" description="Disordered" evidence="3">
    <location>
        <begin position="1"/>
        <end position="22"/>
    </location>
</feature>
<proteinExistence type="predicted"/>
<dbReference type="PANTHER" id="PTHR38340">
    <property type="entry name" value="S-LAYER PROTEIN"/>
    <property type="match status" value="1"/>
</dbReference>
<dbReference type="InterPro" id="IPR001343">
    <property type="entry name" value="Hemolysn_Ca-bd"/>
</dbReference>
<sequence length="243" mass="26135">MARDIDGSNDNDLLRGTPSNDQIYAKAGNDTVYGYGGNDTLHGENGNDLMYGHDGNDIMYGGDDNIGRDTLIGGYGSDKLHGQNGNDSLKGGDGKDTLYGDNGNDKLFGGPDSDDLRGGSGNDVLDGYYVGSTEVDTLRGDLGADTFVLGHISPNGQRYYGYAGYNWAYIQDFDRNQKDKIQVIGSKGDYKLTTRYEKDAGSDDTLNGRGLDTLIWKGNDVLAVVVDRSGTGKISLDSDFNFI</sequence>
<dbReference type="GO" id="GO:0005509">
    <property type="term" value="F:calcium ion binding"/>
    <property type="evidence" value="ECO:0007669"/>
    <property type="project" value="InterPro"/>
</dbReference>
<accession>A0A1J1JGK8</accession>
<dbReference type="InterPro" id="IPR011049">
    <property type="entry name" value="Serralysin-like_metalloprot_C"/>
</dbReference>
<evidence type="ECO:0000256" key="3">
    <source>
        <dbReference type="SAM" id="MobiDB-lite"/>
    </source>
</evidence>
<organism evidence="4">
    <name type="scientific">Planktothrix agardhii</name>
    <name type="common">Oscillatoria agardhii</name>
    <dbReference type="NCBI Taxonomy" id="1160"/>
    <lineage>
        <taxon>Bacteria</taxon>
        <taxon>Bacillati</taxon>
        <taxon>Cyanobacteriota</taxon>
        <taxon>Cyanophyceae</taxon>
        <taxon>Oscillatoriophycideae</taxon>
        <taxon>Oscillatoriales</taxon>
        <taxon>Microcoleaceae</taxon>
        <taxon>Planktothrix</taxon>
    </lineage>
</organism>
<dbReference type="InterPro" id="IPR018511">
    <property type="entry name" value="Hemolysin-typ_Ca-bd_CS"/>
</dbReference>
<dbReference type="RefSeq" id="WP_254034472.1">
    <property type="nucleotide sequence ID" value="NZ_LR882950.1"/>
</dbReference>
<evidence type="ECO:0000256" key="1">
    <source>
        <dbReference type="ARBA" id="ARBA00004613"/>
    </source>
</evidence>
<dbReference type="PRINTS" id="PR00313">
    <property type="entry name" value="CABNDNGRPT"/>
</dbReference>
<dbReference type="AlphaFoldDB" id="A0A1J1JGK8"/>
<protein>
    <submittedName>
        <fullName evidence="4">Hemolysin-type calcium-binding repeat protein</fullName>
    </submittedName>
</protein>
<dbReference type="Gene3D" id="2.150.10.10">
    <property type="entry name" value="Serralysin-like metalloprotease, C-terminal"/>
    <property type="match status" value="2"/>
</dbReference>
<keyword evidence="2" id="KW-0964">Secreted</keyword>
<comment type="subcellular location">
    <subcellularLocation>
        <location evidence="1">Secreted</location>
    </subcellularLocation>
</comment>
<reference evidence="4" key="1">
    <citation type="submission" date="2015-09" db="EMBL/GenBank/DDBJ databases">
        <authorList>
            <person name="Jackson K.R."/>
            <person name="Lunt B.L."/>
            <person name="Fisher J.N.B."/>
            <person name="Gardner A.V."/>
            <person name="Bailey M.E."/>
            <person name="Deus L.M."/>
            <person name="Earl A.S."/>
            <person name="Gibby P.D."/>
            <person name="Hartmann K.A."/>
            <person name="Liu J.E."/>
            <person name="Manci A.M."/>
            <person name="Nielsen D.A."/>
            <person name="Solomon M.B."/>
            <person name="Breakwell D.P."/>
            <person name="Burnett S.H."/>
            <person name="Grose J.H."/>
        </authorList>
    </citation>
    <scope>NUCLEOTIDE SEQUENCE</scope>
    <source>
        <strain evidence="4">7805</strain>
    </source>
</reference>
<dbReference type="InterPro" id="IPR050557">
    <property type="entry name" value="RTX_toxin/Mannuronan_C5-epim"/>
</dbReference>
<dbReference type="PROSITE" id="PS00330">
    <property type="entry name" value="HEMOLYSIN_CALCIUM"/>
    <property type="match status" value="1"/>
</dbReference>
<evidence type="ECO:0000313" key="4">
    <source>
        <dbReference type="EMBL" id="CUM60594.1"/>
    </source>
</evidence>
<dbReference type="Pfam" id="PF00353">
    <property type="entry name" value="HemolysinCabind"/>
    <property type="match status" value="3"/>
</dbReference>
<dbReference type="PANTHER" id="PTHR38340:SF1">
    <property type="entry name" value="S-LAYER PROTEIN"/>
    <property type="match status" value="1"/>
</dbReference>
<dbReference type="SUPFAM" id="SSF51120">
    <property type="entry name" value="beta-Roll"/>
    <property type="match status" value="1"/>
</dbReference>
<name>A0A1J1JGK8_PLAAG</name>
<dbReference type="GO" id="GO:0005576">
    <property type="term" value="C:extracellular region"/>
    <property type="evidence" value="ECO:0007669"/>
    <property type="project" value="UniProtKB-SubCell"/>
</dbReference>
<dbReference type="EMBL" id="LO018304">
    <property type="protein sequence ID" value="CUM60594.1"/>
    <property type="molecule type" value="Genomic_DNA"/>
</dbReference>
<gene>
    <name evidence="4" type="ORF">PLAM_2628</name>
</gene>
<evidence type="ECO:0000256" key="2">
    <source>
        <dbReference type="ARBA" id="ARBA00022525"/>
    </source>
</evidence>